<dbReference type="GO" id="GO:0005886">
    <property type="term" value="C:plasma membrane"/>
    <property type="evidence" value="ECO:0007669"/>
    <property type="project" value="UniProtKB-SubCell"/>
</dbReference>
<feature type="domain" description="ABC transmembrane type-1" evidence="9">
    <location>
        <begin position="1"/>
        <end position="106"/>
    </location>
</feature>
<evidence type="ECO:0000256" key="6">
    <source>
        <dbReference type="ARBA" id="ARBA00022989"/>
    </source>
</evidence>
<dbReference type="Gene3D" id="1.10.3720.10">
    <property type="entry name" value="MetI-like"/>
    <property type="match status" value="1"/>
</dbReference>
<evidence type="ECO:0000256" key="8">
    <source>
        <dbReference type="SAM" id="Phobius"/>
    </source>
</evidence>
<dbReference type="PANTHER" id="PTHR43357">
    <property type="entry name" value="INNER MEMBRANE ABC TRANSPORTER PERMEASE PROTEIN YDCV"/>
    <property type="match status" value="1"/>
</dbReference>
<dbReference type="InterPro" id="IPR035906">
    <property type="entry name" value="MetI-like_sf"/>
</dbReference>
<keyword evidence="3" id="KW-1003">Cell membrane</keyword>
<evidence type="ECO:0000256" key="7">
    <source>
        <dbReference type="ARBA" id="ARBA00023136"/>
    </source>
</evidence>
<evidence type="ECO:0000256" key="4">
    <source>
        <dbReference type="ARBA" id="ARBA00022519"/>
    </source>
</evidence>
<organism evidence="10">
    <name type="scientific">marine sediment metagenome</name>
    <dbReference type="NCBI Taxonomy" id="412755"/>
    <lineage>
        <taxon>unclassified sequences</taxon>
        <taxon>metagenomes</taxon>
        <taxon>ecological metagenomes</taxon>
    </lineage>
</organism>
<dbReference type="GO" id="GO:0055085">
    <property type="term" value="P:transmembrane transport"/>
    <property type="evidence" value="ECO:0007669"/>
    <property type="project" value="InterPro"/>
</dbReference>
<keyword evidence="5 8" id="KW-0812">Transmembrane</keyword>
<comment type="subcellular location">
    <subcellularLocation>
        <location evidence="1">Cell inner membrane</location>
        <topology evidence="1">Multi-pass membrane protein</topology>
    </subcellularLocation>
</comment>
<evidence type="ECO:0000256" key="3">
    <source>
        <dbReference type="ARBA" id="ARBA00022475"/>
    </source>
</evidence>
<evidence type="ECO:0000256" key="5">
    <source>
        <dbReference type="ARBA" id="ARBA00022692"/>
    </source>
</evidence>
<name>X1U9R2_9ZZZZ</name>
<dbReference type="PROSITE" id="PS50928">
    <property type="entry name" value="ABC_TM1"/>
    <property type="match status" value="1"/>
</dbReference>
<evidence type="ECO:0000256" key="1">
    <source>
        <dbReference type="ARBA" id="ARBA00004429"/>
    </source>
</evidence>
<dbReference type="AlphaFoldDB" id="X1U9R2"/>
<accession>X1U9R2</accession>
<sequence length="106" mass="11912">MSIPYMIRVMTTSFQAIPQDVIDAAENLGANTFVKIRDIFLPMIRPGLLAGMIFAFTVSIEEFNLTFIIGTPTFETIPTILYSFMGYYFIRTNASVVALLMMTPNI</sequence>
<reference evidence="10" key="1">
    <citation type="journal article" date="2014" name="Front. Microbiol.">
        <title>High frequency of phylogenetically diverse reductive dehalogenase-homologous genes in deep subseafloor sedimentary metagenomes.</title>
        <authorList>
            <person name="Kawai M."/>
            <person name="Futagami T."/>
            <person name="Toyoda A."/>
            <person name="Takaki Y."/>
            <person name="Nishi S."/>
            <person name="Hori S."/>
            <person name="Arai W."/>
            <person name="Tsubouchi T."/>
            <person name="Morono Y."/>
            <person name="Uchiyama I."/>
            <person name="Ito T."/>
            <person name="Fujiyama A."/>
            <person name="Inagaki F."/>
            <person name="Takami H."/>
        </authorList>
    </citation>
    <scope>NUCLEOTIDE SEQUENCE</scope>
    <source>
        <strain evidence="10">Expedition CK06-06</strain>
    </source>
</reference>
<keyword evidence="7 8" id="KW-0472">Membrane</keyword>
<dbReference type="CDD" id="cd06261">
    <property type="entry name" value="TM_PBP2"/>
    <property type="match status" value="1"/>
</dbReference>
<protein>
    <recommendedName>
        <fullName evidence="9">ABC transmembrane type-1 domain-containing protein</fullName>
    </recommendedName>
</protein>
<keyword evidence="2" id="KW-0813">Transport</keyword>
<keyword evidence="4" id="KW-0997">Cell inner membrane</keyword>
<evidence type="ECO:0000256" key="2">
    <source>
        <dbReference type="ARBA" id="ARBA00022448"/>
    </source>
</evidence>
<dbReference type="SUPFAM" id="SSF161098">
    <property type="entry name" value="MetI-like"/>
    <property type="match status" value="1"/>
</dbReference>
<keyword evidence="6 8" id="KW-1133">Transmembrane helix</keyword>
<feature type="non-terminal residue" evidence="10">
    <location>
        <position position="106"/>
    </location>
</feature>
<dbReference type="InterPro" id="IPR000515">
    <property type="entry name" value="MetI-like"/>
</dbReference>
<evidence type="ECO:0000259" key="9">
    <source>
        <dbReference type="PROSITE" id="PS50928"/>
    </source>
</evidence>
<proteinExistence type="predicted"/>
<dbReference type="PANTHER" id="PTHR43357:SF4">
    <property type="entry name" value="INNER MEMBRANE ABC TRANSPORTER PERMEASE PROTEIN YDCV"/>
    <property type="match status" value="1"/>
</dbReference>
<feature type="transmembrane region" description="Helical" evidence="8">
    <location>
        <begin position="39"/>
        <end position="60"/>
    </location>
</feature>
<dbReference type="EMBL" id="BARW01018236">
    <property type="protein sequence ID" value="GAI96590.1"/>
    <property type="molecule type" value="Genomic_DNA"/>
</dbReference>
<dbReference type="Pfam" id="PF00528">
    <property type="entry name" value="BPD_transp_1"/>
    <property type="match status" value="1"/>
</dbReference>
<evidence type="ECO:0000313" key="10">
    <source>
        <dbReference type="EMBL" id="GAI96590.1"/>
    </source>
</evidence>
<gene>
    <name evidence="10" type="ORF">S12H4_31271</name>
</gene>
<comment type="caution">
    <text evidence="10">The sequence shown here is derived from an EMBL/GenBank/DDBJ whole genome shotgun (WGS) entry which is preliminary data.</text>
</comment>